<proteinExistence type="predicted"/>
<dbReference type="Proteomes" id="UP000325081">
    <property type="component" value="Unassembled WGS sequence"/>
</dbReference>
<protein>
    <submittedName>
        <fullName evidence="1">Protein translocase subunit SecA 1</fullName>
    </submittedName>
</protein>
<comment type="caution">
    <text evidence="1">The sequence shown here is derived from an EMBL/GenBank/DDBJ whole genome shotgun (WGS) entry which is preliminary data.</text>
</comment>
<sequence length="150" mass="16756">STHDYTDSRGDNRVVDTTRAAWWLHGSVGENRLKAIEMVKATIEDGVWAGQGESPCSTTATAQIGSGLNLNKLGQMESLPVLMCIGSPTESGDPVEKRQRRTLADSLLPRHKRRGIVYLPRFTFFSLQMVCRVSNVLYVVYLCHMVMEKL</sequence>
<keyword evidence="2" id="KW-1185">Reference proteome</keyword>
<reference evidence="2" key="1">
    <citation type="journal article" date="2019" name="Curr. Biol.">
        <title>Genome Sequence of Striga asiatica Provides Insight into the Evolution of Plant Parasitism.</title>
        <authorList>
            <person name="Yoshida S."/>
            <person name="Kim S."/>
            <person name="Wafula E.K."/>
            <person name="Tanskanen J."/>
            <person name="Kim Y.M."/>
            <person name="Honaas L."/>
            <person name="Yang Z."/>
            <person name="Spallek T."/>
            <person name="Conn C.E."/>
            <person name="Ichihashi Y."/>
            <person name="Cheong K."/>
            <person name="Cui S."/>
            <person name="Der J.P."/>
            <person name="Gundlach H."/>
            <person name="Jiao Y."/>
            <person name="Hori C."/>
            <person name="Ishida J.K."/>
            <person name="Kasahara H."/>
            <person name="Kiba T."/>
            <person name="Kim M.S."/>
            <person name="Koo N."/>
            <person name="Laohavisit A."/>
            <person name="Lee Y.H."/>
            <person name="Lumba S."/>
            <person name="McCourt P."/>
            <person name="Mortimer J.C."/>
            <person name="Mutuku J.M."/>
            <person name="Nomura T."/>
            <person name="Sasaki-Sekimoto Y."/>
            <person name="Seto Y."/>
            <person name="Wang Y."/>
            <person name="Wakatake T."/>
            <person name="Sakakibara H."/>
            <person name="Demura T."/>
            <person name="Yamaguchi S."/>
            <person name="Yoneyama K."/>
            <person name="Manabe R.I."/>
            <person name="Nelson D.C."/>
            <person name="Schulman A.H."/>
            <person name="Timko M.P."/>
            <person name="dePamphilis C.W."/>
            <person name="Choi D."/>
            <person name="Shirasu K."/>
        </authorList>
    </citation>
    <scope>NUCLEOTIDE SEQUENCE [LARGE SCALE GENOMIC DNA]</scope>
    <source>
        <strain evidence="2">cv. UVA1</strain>
    </source>
</reference>
<name>A0A5A7Q9D1_STRAF</name>
<accession>A0A5A7Q9D1</accession>
<organism evidence="1 2">
    <name type="scientific">Striga asiatica</name>
    <name type="common">Asiatic witchweed</name>
    <name type="synonym">Buchnera asiatica</name>
    <dbReference type="NCBI Taxonomy" id="4170"/>
    <lineage>
        <taxon>Eukaryota</taxon>
        <taxon>Viridiplantae</taxon>
        <taxon>Streptophyta</taxon>
        <taxon>Embryophyta</taxon>
        <taxon>Tracheophyta</taxon>
        <taxon>Spermatophyta</taxon>
        <taxon>Magnoliopsida</taxon>
        <taxon>eudicotyledons</taxon>
        <taxon>Gunneridae</taxon>
        <taxon>Pentapetalae</taxon>
        <taxon>asterids</taxon>
        <taxon>lamiids</taxon>
        <taxon>Lamiales</taxon>
        <taxon>Orobanchaceae</taxon>
        <taxon>Buchnereae</taxon>
        <taxon>Striga</taxon>
    </lineage>
</organism>
<feature type="non-terminal residue" evidence="1">
    <location>
        <position position="1"/>
    </location>
</feature>
<evidence type="ECO:0000313" key="1">
    <source>
        <dbReference type="EMBL" id="GER40661.1"/>
    </source>
</evidence>
<dbReference type="EMBL" id="BKCP01005960">
    <property type="protein sequence ID" value="GER40661.1"/>
    <property type="molecule type" value="Genomic_DNA"/>
</dbReference>
<gene>
    <name evidence="1" type="ORF">STAS_17345</name>
</gene>
<dbReference type="AlphaFoldDB" id="A0A5A7Q9D1"/>
<evidence type="ECO:0000313" key="2">
    <source>
        <dbReference type="Proteomes" id="UP000325081"/>
    </source>
</evidence>